<feature type="domain" description="NlpC/P60" evidence="5">
    <location>
        <begin position="24"/>
        <end position="86"/>
    </location>
</feature>
<dbReference type="SUPFAM" id="SSF54001">
    <property type="entry name" value="Cysteine proteinases"/>
    <property type="match status" value="1"/>
</dbReference>
<dbReference type="Proteomes" id="UP000262939">
    <property type="component" value="Unassembled WGS sequence"/>
</dbReference>
<comment type="caution">
    <text evidence="6">The sequence shown here is derived from an EMBL/GenBank/DDBJ whole genome shotgun (WGS) entry which is preliminary data.</text>
</comment>
<keyword evidence="3" id="KW-0378">Hydrolase</keyword>
<gene>
    <name evidence="6" type="ORF">D0466_15690</name>
</gene>
<organism evidence="6 7">
    <name type="scientific">Peribacillus glennii</name>
    <dbReference type="NCBI Taxonomy" id="2303991"/>
    <lineage>
        <taxon>Bacteria</taxon>
        <taxon>Bacillati</taxon>
        <taxon>Bacillota</taxon>
        <taxon>Bacilli</taxon>
        <taxon>Bacillales</taxon>
        <taxon>Bacillaceae</taxon>
        <taxon>Peribacillus</taxon>
    </lineage>
</organism>
<protein>
    <recommendedName>
        <fullName evidence="5">NlpC/P60 domain-containing protein</fullName>
    </recommendedName>
</protein>
<keyword evidence="2" id="KW-0645">Protease</keyword>
<keyword evidence="4" id="KW-0788">Thiol protease</keyword>
<dbReference type="InterPro" id="IPR000064">
    <property type="entry name" value="NLP_P60_dom"/>
</dbReference>
<dbReference type="Gene3D" id="3.90.1720.10">
    <property type="entry name" value="endopeptidase domain like (from Nostoc punctiforme)"/>
    <property type="match status" value="1"/>
</dbReference>
<keyword evidence="7" id="KW-1185">Reference proteome</keyword>
<evidence type="ECO:0000313" key="6">
    <source>
        <dbReference type="EMBL" id="RFU62030.1"/>
    </source>
</evidence>
<dbReference type="Pfam" id="PF00877">
    <property type="entry name" value="NLPC_P60"/>
    <property type="match status" value="1"/>
</dbReference>
<dbReference type="EMBL" id="QVTD01000011">
    <property type="protein sequence ID" value="RFU62030.1"/>
    <property type="molecule type" value="Genomic_DNA"/>
</dbReference>
<name>A0A372L8Z9_9BACI</name>
<comment type="similarity">
    <text evidence="1">Belongs to the peptidase C40 family.</text>
</comment>
<dbReference type="GO" id="GO:0006508">
    <property type="term" value="P:proteolysis"/>
    <property type="evidence" value="ECO:0007669"/>
    <property type="project" value="UniProtKB-KW"/>
</dbReference>
<sequence length="90" mass="10246">MPLLVAMSFLIYKLELRIRLFWIVKYLYSKSGKTLSCTACDMYTRGKRVIKLAAGDLMFFAPNKASKQKNVSIYIGTGKMIHSSSKGRFL</sequence>
<dbReference type="AlphaFoldDB" id="A0A372L8Z9"/>
<dbReference type="GO" id="GO:0008234">
    <property type="term" value="F:cysteine-type peptidase activity"/>
    <property type="evidence" value="ECO:0007669"/>
    <property type="project" value="UniProtKB-KW"/>
</dbReference>
<evidence type="ECO:0000256" key="4">
    <source>
        <dbReference type="ARBA" id="ARBA00022807"/>
    </source>
</evidence>
<evidence type="ECO:0000259" key="5">
    <source>
        <dbReference type="Pfam" id="PF00877"/>
    </source>
</evidence>
<accession>A0A372L8Z9</accession>
<dbReference type="InterPro" id="IPR038765">
    <property type="entry name" value="Papain-like_cys_pep_sf"/>
</dbReference>
<evidence type="ECO:0000313" key="7">
    <source>
        <dbReference type="Proteomes" id="UP000262939"/>
    </source>
</evidence>
<reference evidence="6 7" key="1">
    <citation type="submission" date="2018-08" db="EMBL/GenBank/DDBJ databases">
        <title>Bacillus chawlae sp. nov., Bacillus glennii sp. nov., and Bacillus saganii sp. nov. Isolated from the Vehicle Assembly Building at Kennedy Space Center where the Viking Spacecraft were Assembled.</title>
        <authorList>
            <person name="Seuylemezian A."/>
            <person name="Vaishampayan P."/>
        </authorList>
    </citation>
    <scope>NUCLEOTIDE SEQUENCE [LARGE SCALE GENOMIC DNA]</scope>
    <source>
        <strain evidence="6 7">V44-8</strain>
    </source>
</reference>
<evidence type="ECO:0000256" key="1">
    <source>
        <dbReference type="ARBA" id="ARBA00007074"/>
    </source>
</evidence>
<evidence type="ECO:0000256" key="3">
    <source>
        <dbReference type="ARBA" id="ARBA00022801"/>
    </source>
</evidence>
<proteinExistence type="inferred from homology"/>
<evidence type="ECO:0000256" key="2">
    <source>
        <dbReference type="ARBA" id="ARBA00022670"/>
    </source>
</evidence>